<dbReference type="PANTHER" id="PTHR38434">
    <property type="entry name" value="BLL2549 PROTEIN"/>
    <property type="match status" value="1"/>
</dbReference>
<feature type="transmembrane region" description="Helical" evidence="2">
    <location>
        <begin position="163"/>
        <end position="183"/>
    </location>
</feature>
<keyword evidence="2" id="KW-1133">Transmembrane helix</keyword>
<gene>
    <name evidence="3" type="ORF">P9850_06525</name>
</gene>
<organism evidence="3 4">
    <name type="scientific">Anoxybacteroides rupiense</name>
    <dbReference type="NCBI Taxonomy" id="311460"/>
    <lineage>
        <taxon>Bacteria</taxon>
        <taxon>Bacillati</taxon>
        <taxon>Bacillota</taxon>
        <taxon>Bacilli</taxon>
        <taxon>Bacillales</taxon>
        <taxon>Anoxybacillaceae</taxon>
        <taxon>Anoxybacteroides</taxon>
    </lineage>
</organism>
<feature type="transmembrane region" description="Helical" evidence="2">
    <location>
        <begin position="268"/>
        <end position="288"/>
    </location>
</feature>
<feature type="transmembrane region" description="Helical" evidence="2">
    <location>
        <begin position="213"/>
        <end position="233"/>
    </location>
</feature>
<dbReference type="PANTHER" id="PTHR38434:SF1">
    <property type="entry name" value="BLL2549 PROTEIN"/>
    <property type="match status" value="1"/>
</dbReference>
<keyword evidence="2" id="KW-0812">Transmembrane</keyword>
<feature type="transmembrane region" description="Helical" evidence="2">
    <location>
        <begin position="240"/>
        <end position="262"/>
    </location>
</feature>
<dbReference type="Proteomes" id="UP001339962">
    <property type="component" value="Unassembled WGS sequence"/>
</dbReference>
<feature type="transmembrane region" description="Helical" evidence="2">
    <location>
        <begin position="300"/>
        <end position="317"/>
    </location>
</feature>
<feature type="transmembrane region" description="Helical" evidence="2">
    <location>
        <begin position="423"/>
        <end position="442"/>
    </location>
</feature>
<dbReference type="EMBL" id="JARTLI010000007">
    <property type="protein sequence ID" value="MED5051516.1"/>
    <property type="molecule type" value="Genomic_DNA"/>
</dbReference>
<dbReference type="RefSeq" id="WP_328217742.1">
    <property type="nucleotide sequence ID" value="NZ_JARTLI010000007.1"/>
</dbReference>
<reference evidence="3 4" key="1">
    <citation type="submission" date="2023-03" db="EMBL/GenBank/DDBJ databases">
        <title>Bacillus Genome Sequencing.</title>
        <authorList>
            <person name="Dunlap C."/>
        </authorList>
    </citation>
    <scope>NUCLEOTIDE SEQUENCE [LARGE SCALE GENOMIC DNA]</scope>
    <source>
        <strain evidence="3 4">NRS-38</strain>
    </source>
</reference>
<dbReference type="AlphaFoldDB" id="A0ABD5IVR3"/>
<sequence>MSSSRLYELEEKMERLETEIASLKAEHQAIMQELTAIRKQTGETKPPPLSKNKQPSVIPVKEASETKKKTIDWEVRIGQVWLPRIFVFVLLLGILWAFKVASNAGLFSPSVKSLLGFAAGGALLIIGQKQIKQNRRALGLVLHGGAISLWMITTFAIHVLYHFISAPIAFVLNVIWIVFGIFLSNQHLSQILAIFVGIGGYLIPFLLEKQGHHLSLFTSYEVLLYFSLLIFALKKRFTWLYIAAFALLHAAFFLYIVLNAFLFVPNTWTFKVLASAVFLQHLLLLAIFLQKTMAIREQMATMFASFVLSIIWLFAAFAHDQWVIRFTLAVMFFIYASLAFFFHKKDGNRQSLSLSIATFALMILFMHLWHADSTISFLLLEGSIALFLGGKLASKLQQISGGIVYAFGSLLVLVNQIHHFLSLETLCWSIWLATLYVLIRLFKRLSLDPAWAKVASVSFIAALFLFISQMSVVLTEPFSPYVQQMSLSFSWAAFAAGSVVFGTIRDKKAMRLLGIGLIFLTLLKLVFIDLPIVSLLMRSILFIGLGSIGIIISRLFYRQQKR</sequence>
<keyword evidence="2" id="KW-0472">Membrane</keyword>
<feature type="transmembrane region" description="Helical" evidence="2">
    <location>
        <begin position="454"/>
        <end position="475"/>
    </location>
</feature>
<feature type="transmembrane region" description="Helical" evidence="2">
    <location>
        <begin position="539"/>
        <end position="557"/>
    </location>
</feature>
<feature type="transmembrane region" description="Helical" evidence="2">
    <location>
        <begin position="104"/>
        <end position="126"/>
    </location>
</feature>
<feature type="transmembrane region" description="Helical" evidence="2">
    <location>
        <begin position="481"/>
        <end position="501"/>
    </location>
</feature>
<feature type="transmembrane region" description="Helical" evidence="2">
    <location>
        <begin position="190"/>
        <end position="207"/>
    </location>
</feature>
<evidence type="ECO:0000313" key="3">
    <source>
        <dbReference type="EMBL" id="MED5051516.1"/>
    </source>
</evidence>
<feature type="transmembrane region" description="Helical" evidence="2">
    <location>
        <begin position="138"/>
        <end position="157"/>
    </location>
</feature>
<comment type="caution">
    <text evidence="3">The sequence shown here is derived from an EMBL/GenBank/DDBJ whole genome shotgun (WGS) entry which is preliminary data.</text>
</comment>
<evidence type="ECO:0000313" key="4">
    <source>
        <dbReference type="Proteomes" id="UP001339962"/>
    </source>
</evidence>
<feature type="coiled-coil region" evidence="1">
    <location>
        <begin position="6"/>
        <end position="40"/>
    </location>
</feature>
<keyword evidence="1" id="KW-0175">Coiled coil</keyword>
<dbReference type="InterPro" id="IPR019286">
    <property type="entry name" value="DUF2339_TM"/>
</dbReference>
<protein>
    <submittedName>
        <fullName evidence="3">DUF2339 domain-containing protein</fullName>
    </submittedName>
</protein>
<feature type="transmembrane region" description="Helical" evidence="2">
    <location>
        <begin position="81"/>
        <end position="98"/>
    </location>
</feature>
<name>A0ABD5IVR3_9BACL</name>
<feature type="transmembrane region" description="Helical" evidence="2">
    <location>
        <begin position="323"/>
        <end position="342"/>
    </location>
</feature>
<feature type="transmembrane region" description="Helical" evidence="2">
    <location>
        <begin position="513"/>
        <end position="533"/>
    </location>
</feature>
<evidence type="ECO:0000256" key="1">
    <source>
        <dbReference type="SAM" id="Coils"/>
    </source>
</evidence>
<feature type="transmembrane region" description="Helical" evidence="2">
    <location>
        <begin position="351"/>
        <end position="369"/>
    </location>
</feature>
<accession>A0ABD5IVR3</accession>
<proteinExistence type="predicted"/>
<evidence type="ECO:0000256" key="2">
    <source>
        <dbReference type="SAM" id="Phobius"/>
    </source>
</evidence>
<dbReference type="Pfam" id="PF10101">
    <property type="entry name" value="DUF2339"/>
    <property type="match status" value="1"/>
</dbReference>